<feature type="transmembrane region" description="Helical" evidence="9">
    <location>
        <begin position="71"/>
        <end position="96"/>
    </location>
</feature>
<evidence type="ECO:0000256" key="1">
    <source>
        <dbReference type="ARBA" id="ARBA00004651"/>
    </source>
</evidence>
<dbReference type="PANTHER" id="PTHR32243">
    <property type="entry name" value="MALTOSE TRANSPORT SYSTEM PERMEASE-RELATED"/>
    <property type="match status" value="1"/>
</dbReference>
<evidence type="ECO:0000259" key="10">
    <source>
        <dbReference type="PROSITE" id="PS50928"/>
    </source>
</evidence>
<feature type="transmembrane region" description="Helical" evidence="9">
    <location>
        <begin position="12"/>
        <end position="35"/>
    </location>
</feature>
<dbReference type="Pfam" id="PF00528">
    <property type="entry name" value="BPD_transp_1"/>
    <property type="match status" value="1"/>
</dbReference>
<keyword evidence="5" id="KW-0762">Sugar transport</keyword>
<keyword evidence="6 9" id="KW-0812">Transmembrane</keyword>
<dbReference type="GO" id="GO:0042956">
    <property type="term" value="P:maltodextrin transmembrane transport"/>
    <property type="evidence" value="ECO:0007669"/>
    <property type="project" value="TreeGrafter"/>
</dbReference>
<keyword evidence="4" id="KW-1003">Cell membrane</keyword>
<evidence type="ECO:0000256" key="5">
    <source>
        <dbReference type="ARBA" id="ARBA00022597"/>
    </source>
</evidence>
<evidence type="ECO:0000313" key="12">
    <source>
        <dbReference type="EMBL" id="PPV14253.1"/>
    </source>
</evidence>
<dbReference type="GO" id="GO:0015423">
    <property type="term" value="F:ABC-type maltose transporter activity"/>
    <property type="evidence" value="ECO:0007669"/>
    <property type="project" value="TreeGrafter"/>
</dbReference>
<evidence type="ECO:0000256" key="3">
    <source>
        <dbReference type="ARBA" id="ARBA00022448"/>
    </source>
</evidence>
<keyword evidence="8 9" id="KW-0472">Membrane</keyword>
<evidence type="ECO:0000313" key="14">
    <source>
        <dbReference type="Proteomes" id="UP000474042"/>
    </source>
</evidence>
<dbReference type="Proteomes" id="UP000474042">
    <property type="component" value="Unassembled WGS sequence"/>
</dbReference>
<dbReference type="EMBL" id="LRDH01000110">
    <property type="protein sequence ID" value="PPV14253.1"/>
    <property type="molecule type" value="Genomic_DNA"/>
</dbReference>
<dbReference type="PANTHER" id="PTHR32243:SF50">
    <property type="entry name" value="MALTOSE_MALTODEXTRIN TRANSPORT SYSTEM PERMEASE PROTEIN MALG"/>
    <property type="match status" value="1"/>
</dbReference>
<feature type="transmembrane region" description="Helical" evidence="9">
    <location>
        <begin position="246"/>
        <end position="266"/>
    </location>
</feature>
<dbReference type="EMBL" id="WOFV02000007">
    <property type="protein sequence ID" value="NAS17072.1"/>
    <property type="molecule type" value="Genomic_DNA"/>
</dbReference>
<evidence type="ECO:0000256" key="2">
    <source>
        <dbReference type="ARBA" id="ARBA00009047"/>
    </source>
</evidence>
<keyword evidence="7 9" id="KW-1133">Transmembrane helix</keyword>
<reference evidence="11 14" key="2">
    <citation type="submission" date="2020-01" db="EMBL/GenBank/DDBJ databases">
        <title>Genome sequence of a 1,3-propanediol producer, Clostridium butyricum S3.</title>
        <authorList>
            <person name="Zhou J."/>
        </authorList>
    </citation>
    <scope>NUCLEOTIDE SEQUENCE [LARGE SCALE GENOMIC DNA]</scope>
    <source>
        <strain evidence="11 14">S3</strain>
    </source>
</reference>
<dbReference type="Proteomes" id="UP000238081">
    <property type="component" value="Unassembled WGS sequence"/>
</dbReference>
<feature type="transmembrane region" description="Helical" evidence="9">
    <location>
        <begin position="143"/>
        <end position="161"/>
    </location>
</feature>
<proteinExistence type="inferred from homology"/>
<protein>
    <submittedName>
        <fullName evidence="11">ABC transporter permease subunit</fullName>
    </submittedName>
    <submittedName>
        <fullName evidence="12">Sugar ABC transporter permease</fullName>
    </submittedName>
</protein>
<dbReference type="InterPro" id="IPR050901">
    <property type="entry name" value="BP-dep_ABC_trans_perm"/>
</dbReference>
<evidence type="ECO:0000256" key="6">
    <source>
        <dbReference type="ARBA" id="ARBA00022692"/>
    </source>
</evidence>
<comment type="similarity">
    <text evidence="2">Belongs to the binding-protein-dependent transport system permease family. MalFG subfamily.</text>
</comment>
<dbReference type="PROSITE" id="PS50928">
    <property type="entry name" value="ABC_TM1"/>
    <property type="match status" value="1"/>
</dbReference>
<dbReference type="CDD" id="cd06261">
    <property type="entry name" value="TM_PBP2"/>
    <property type="match status" value="1"/>
</dbReference>
<dbReference type="InterPro" id="IPR035906">
    <property type="entry name" value="MetI-like_sf"/>
</dbReference>
<feature type="transmembrane region" description="Helical" evidence="9">
    <location>
        <begin position="108"/>
        <end position="131"/>
    </location>
</feature>
<accession>A0A2S7F9P6</accession>
<dbReference type="GO" id="GO:0005886">
    <property type="term" value="C:plasma membrane"/>
    <property type="evidence" value="ECO:0007669"/>
    <property type="project" value="UniProtKB-SubCell"/>
</dbReference>
<gene>
    <name evidence="12" type="ORF">AWN73_14300</name>
    <name evidence="11" type="ORF">GND98_004100</name>
</gene>
<evidence type="ECO:0000256" key="9">
    <source>
        <dbReference type="RuleBase" id="RU363032"/>
    </source>
</evidence>
<evidence type="ECO:0000313" key="11">
    <source>
        <dbReference type="EMBL" id="NAS17072.1"/>
    </source>
</evidence>
<comment type="subcellular location">
    <subcellularLocation>
        <location evidence="1 9">Cell membrane</location>
        <topology evidence="1 9">Multi-pass membrane protein</topology>
    </subcellularLocation>
</comment>
<evidence type="ECO:0000313" key="13">
    <source>
        <dbReference type="Proteomes" id="UP000238081"/>
    </source>
</evidence>
<feature type="domain" description="ABC transmembrane type-1" evidence="10">
    <location>
        <begin position="72"/>
        <end position="268"/>
    </location>
</feature>
<reference evidence="12 13" key="1">
    <citation type="submission" date="2016-01" db="EMBL/GenBank/DDBJ databases">
        <title>Characterization of the Clostridium difficile lineages that are prevalent in Hong Kong and China.</title>
        <authorList>
            <person name="Kwok J.S.-L."/>
            <person name="Lam W.-Y."/>
            <person name="Ip M."/>
            <person name="Chan T.-F."/>
            <person name="Hawkey P.M."/>
            <person name="Tsui S.K.-W."/>
        </authorList>
    </citation>
    <scope>NUCLEOTIDE SEQUENCE [LARGE SCALE GENOMIC DNA]</scope>
    <source>
        <strain evidence="12 13">300064</strain>
    </source>
</reference>
<organism evidence="12 13">
    <name type="scientific">Clostridium butyricum</name>
    <dbReference type="NCBI Taxonomy" id="1492"/>
    <lineage>
        <taxon>Bacteria</taxon>
        <taxon>Bacillati</taxon>
        <taxon>Bacillota</taxon>
        <taxon>Clostridia</taxon>
        <taxon>Eubacteriales</taxon>
        <taxon>Clostridiaceae</taxon>
        <taxon>Clostridium</taxon>
    </lineage>
</organism>
<evidence type="ECO:0000256" key="8">
    <source>
        <dbReference type="ARBA" id="ARBA00023136"/>
    </source>
</evidence>
<comment type="caution">
    <text evidence="12">The sequence shown here is derived from an EMBL/GenBank/DDBJ whole genome shotgun (WGS) entry which is preliminary data.</text>
</comment>
<keyword evidence="3 9" id="KW-0813">Transport</keyword>
<name>A0A2S7F9P6_CLOBU</name>
<evidence type="ECO:0000256" key="7">
    <source>
        <dbReference type="ARBA" id="ARBA00022989"/>
    </source>
</evidence>
<sequence>MKIKKSLSNIIVHTVLAILAVIWVLPIVWVVLISFRAEKGAYTSTFLPQSYTLSNYIRLFTETDTFNFPLWFGNTLVVAIFSCIISTFYVLSVSYVMSRLRFKLRKKFMNIALILGMFPGFMAMIAVYYILKGVGLTTGALKLVSLVLVYSGGAGLTFYVAKGFFDTIPKAIDEAAIIDGCTRWQVFTKVIIPLSKPIIVQTIVASFMAPWMDFIFARVIAGSEPQYYTVSVGLWNMLTRENITNYYTRFAAGAVLVSIPIAILFCSVQKYYMEGNAGAVKG</sequence>
<evidence type="ECO:0000256" key="4">
    <source>
        <dbReference type="ARBA" id="ARBA00022475"/>
    </source>
</evidence>
<dbReference type="InterPro" id="IPR000515">
    <property type="entry name" value="MetI-like"/>
</dbReference>
<dbReference type="SUPFAM" id="SSF161098">
    <property type="entry name" value="MetI-like"/>
    <property type="match status" value="1"/>
</dbReference>
<dbReference type="RefSeq" id="WP_003406808.1">
    <property type="nucleotide sequence ID" value="NZ_CANCWB010000001.1"/>
</dbReference>
<dbReference type="AlphaFoldDB" id="A0A2S7F9P6"/>
<dbReference type="Gene3D" id="1.10.3720.10">
    <property type="entry name" value="MetI-like"/>
    <property type="match status" value="1"/>
</dbReference>